<dbReference type="Pfam" id="PF01370">
    <property type="entry name" value="Epimerase"/>
    <property type="match status" value="1"/>
</dbReference>
<evidence type="ECO:0000259" key="1">
    <source>
        <dbReference type="Pfam" id="PF01370"/>
    </source>
</evidence>
<feature type="domain" description="NAD-dependent epimerase/dehydratase" evidence="1">
    <location>
        <begin position="4"/>
        <end position="226"/>
    </location>
</feature>
<dbReference type="InterPro" id="IPR001509">
    <property type="entry name" value="Epimerase_deHydtase"/>
</dbReference>
<reference evidence="2 3" key="1">
    <citation type="journal article" date="2020" name="Front. Microbiol.">
        <title>Single-cell genomics of novel Actinobacteria with the Wood-Ljungdahl pathway discovered in a serpentinizing system.</title>
        <authorList>
            <person name="Merino N."/>
            <person name="Kawai M."/>
            <person name="Boyd E.S."/>
            <person name="Colman D.R."/>
            <person name="McGlynn S.E."/>
            <person name="Nealson K.H."/>
            <person name="Kurokawa K."/>
            <person name="Hongoh Y."/>
        </authorList>
    </citation>
    <scope>NUCLEOTIDE SEQUENCE [LARGE SCALE GENOMIC DNA]</scope>
    <source>
        <strain evidence="2 3">S03</strain>
    </source>
</reference>
<dbReference type="RefSeq" id="WP_176236793.1">
    <property type="nucleotide sequence ID" value="NZ_BLRU01000026.1"/>
</dbReference>
<dbReference type="Proteomes" id="UP000574717">
    <property type="component" value="Unassembled WGS sequence"/>
</dbReference>
<protein>
    <submittedName>
        <fullName evidence="2">UDP-glucose 4-epimerase</fullName>
    </submittedName>
</protein>
<dbReference type="GO" id="GO:0005737">
    <property type="term" value="C:cytoplasm"/>
    <property type="evidence" value="ECO:0007669"/>
    <property type="project" value="TreeGrafter"/>
</dbReference>
<dbReference type="GO" id="GO:0004029">
    <property type="term" value="F:aldehyde dehydrogenase (NAD+) activity"/>
    <property type="evidence" value="ECO:0007669"/>
    <property type="project" value="TreeGrafter"/>
</dbReference>
<gene>
    <name evidence="2" type="ORF">HKBW3S03_00480</name>
</gene>
<evidence type="ECO:0000313" key="2">
    <source>
        <dbReference type="EMBL" id="GFP18976.1"/>
    </source>
</evidence>
<evidence type="ECO:0000313" key="3">
    <source>
        <dbReference type="Proteomes" id="UP000574717"/>
    </source>
</evidence>
<sequence>MKAFVTGGTGYTGGALCTRLAEQGHQVRALARKTSKTDQLRDRGIEIIFGDVRDIDSLRPAMKDVDVLFHLAALYRQAGFPEHIYHDIHIKGTENMLQVALEEGVKRFIHCSTIGVLGHISNPPANEETPYNPGDIYQITKMEGEKLALRYFRERNLPVTVIRPAAIYGPGDMRMLKLFRSIAKGRFVILGSGETTYHQVYIDDLITGFLLGAEKDVAIGQIYIIGGEEYVTLNQLTTMIAHDLGVSPPKLHLPVKPFQWLGSLVESVCIPLRIEPPIHRRRVDFFTKSRAFDISRAKRDLGYQPQYDLKTGIHLTAQWYRERGYLN</sequence>
<dbReference type="PANTHER" id="PTHR48079:SF6">
    <property type="entry name" value="NAD(P)-BINDING DOMAIN-CONTAINING PROTEIN-RELATED"/>
    <property type="match status" value="1"/>
</dbReference>
<proteinExistence type="predicted"/>
<dbReference type="InterPro" id="IPR051783">
    <property type="entry name" value="NAD(P)-dependent_oxidoreduct"/>
</dbReference>
<dbReference type="AlphaFoldDB" id="A0A6V8NKC2"/>
<dbReference type="InterPro" id="IPR036291">
    <property type="entry name" value="NAD(P)-bd_dom_sf"/>
</dbReference>
<dbReference type="SUPFAM" id="SSF51735">
    <property type="entry name" value="NAD(P)-binding Rossmann-fold domains"/>
    <property type="match status" value="1"/>
</dbReference>
<organism evidence="2 3">
    <name type="scientific">Candidatus Hakubella thermalkaliphila</name>
    <dbReference type="NCBI Taxonomy" id="2754717"/>
    <lineage>
        <taxon>Bacteria</taxon>
        <taxon>Bacillati</taxon>
        <taxon>Actinomycetota</taxon>
        <taxon>Actinomycetota incertae sedis</taxon>
        <taxon>Candidatus Hakubellales</taxon>
        <taxon>Candidatus Hakubellaceae</taxon>
        <taxon>Candidatus Hakubella</taxon>
    </lineage>
</organism>
<comment type="caution">
    <text evidence="2">The sequence shown here is derived from an EMBL/GenBank/DDBJ whole genome shotgun (WGS) entry which is preliminary data.</text>
</comment>
<dbReference type="EMBL" id="BLRU01000026">
    <property type="protein sequence ID" value="GFP18976.1"/>
    <property type="molecule type" value="Genomic_DNA"/>
</dbReference>
<dbReference type="Gene3D" id="3.40.50.720">
    <property type="entry name" value="NAD(P)-binding Rossmann-like Domain"/>
    <property type="match status" value="1"/>
</dbReference>
<name>A0A6V8NKC2_9ACTN</name>
<dbReference type="PANTHER" id="PTHR48079">
    <property type="entry name" value="PROTEIN YEEZ"/>
    <property type="match status" value="1"/>
</dbReference>
<accession>A0A6V8NKC2</accession>